<gene>
    <name evidence="2" type="ORF">PLEPLA_LOCUS35413</name>
</gene>
<comment type="caution">
    <text evidence="2">The sequence shown here is derived from an EMBL/GenBank/DDBJ whole genome shotgun (WGS) entry which is preliminary data.</text>
</comment>
<dbReference type="EMBL" id="CADEAL010003958">
    <property type="protein sequence ID" value="CAB1447736.1"/>
    <property type="molecule type" value="Genomic_DNA"/>
</dbReference>
<reference evidence="2" key="1">
    <citation type="submission" date="2020-03" db="EMBL/GenBank/DDBJ databases">
        <authorList>
            <person name="Weist P."/>
        </authorList>
    </citation>
    <scope>NUCLEOTIDE SEQUENCE</scope>
</reference>
<evidence type="ECO:0000313" key="2">
    <source>
        <dbReference type="EMBL" id="CAB1447736.1"/>
    </source>
</evidence>
<feature type="region of interest" description="Disordered" evidence="1">
    <location>
        <begin position="23"/>
        <end position="52"/>
    </location>
</feature>
<proteinExistence type="predicted"/>
<keyword evidence="3" id="KW-1185">Reference proteome</keyword>
<evidence type="ECO:0000313" key="3">
    <source>
        <dbReference type="Proteomes" id="UP001153269"/>
    </source>
</evidence>
<name>A0A9N7VBE5_PLEPL</name>
<organism evidence="2 3">
    <name type="scientific">Pleuronectes platessa</name>
    <name type="common">European plaice</name>
    <dbReference type="NCBI Taxonomy" id="8262"/>
    <lineage>
        <taxon>Eukaryota</taxon>
        <taxon>Metazoa</taxon>
        <taxon>Chordata</taxon>
        <taxon>Craniata</taxon>
        <taxon>Vertebrata</taxon>
        <taxon>Euteleostomi</taxon>
        <taxon>Actinopterygii</taxon>
        <taxon>Neopterygii</taxon>
        <taxon>Teleostei</taxon>
        <taxon>Neoteleostei</taxon>
        <taxon>Acanthomorphata</taxon>
        <taxon>Carangaria</taxon>
        <taxon>Pleuronectiformes</taxon>
        <taxon>Pleuronectoidei</taxon>
        <taxon>Pleuronectidae</taxon>
        <taxon>Pleuronectes</taxon>
    </lineage>
</organism>
<evidence type="ECO:0000256" key="1">
    <source>
        <dbReference type="SAM" id="MobiDB-lite"/>
    </source>
</evidence>
<feature type="region of interest" description="Disordered" evidence="1">
    <location>
        <begin position="150"/>
        <end position="172"/>
    </location>
</feature>
<dbReference type="Proteomes" id="UP001153269">
    <property type="component" value="Unassembled WGS sequence"/>
</dbReference>
<protein>
    <submittedName>
        <fullName evidence="2">Uncharacterized protein</fullName>
    </submittedName>
</protein>
<accession>A0A9N7VBE5</accession>
<sequence>MAFPSASPSGCADSGCWSSHTPAVCTGSPECSDAKGEDTEPNRREKSAGAVAGSGDRMFSDLMCLDARSFFCDGDLPAGEGSFARAEHRFESQERVTHTALLRSEPTGPEEDEEDAAVTEQKELGLQRSYQQLKPAAVNWSQTCVTFGSESFTPSGESGYNPKKDGETQSANLPQPRLVVAGAREQTHLSITPDVAAHVELQSHMSSRMCTLAMPGYTD</sequence>
<feature type="compositionally biased region" description="Basic and acidic residues" evidence="1">
    <location>
        <begin position="32"/>
        <end position="47"/>
    </location>
</feature>
<dbReference type="AlphaFoldDB" id="A0A9N7VBE5"/>